<dbReference type="InterPro" id="IPR038694">
    <property type="entry name" value="DUF427_sf"/>
</dbReference>
<dbReference type="RefSeq" id="WP_126352507.1">
    <property type="nucleotide sequence ID" value="NZ_RXPE01000021.1"/>
</dbReference>
<evidence type="ECO:0000256" key="1">
    <source>
        <dbReference type="SAM" id="MobiDB-lite"/>
    </source>
</evidence>
<dbReference type="PANTHER" id="PTHR43058">
    <property type="entry name" value="SLR0655 PROTEIN"/>
    <property type="match status" value="1"/>
</dbReference>
<dbReference type="Gene3D" id="2.170.150.40">
    <property type="entry name" value="Domain of unknown function (DUF427)"/>
    <property type="match status" value="1"/>
</dbReference>
<organism evidence="3 4">
    <name type="scientific">Deinococcus radiophilus</name>
    <dbReference type="NCBI Taxonomy" id="32062"/>
    <lineage>
        <taxon>Bacteria</taxon>
        <taxon>Thermotogati</taxon>
        <taxon>Deinococcota</taxon>
        <taxon>Deinococci</taxon>
        <taxon>Deinococcales</taxon>
        <taxon>Deinococcaceae</taxon>
        <taxon>Deinococcus</taxon>
    </lineage>
</organism>
<protein>
    <submittedName>
        <fullName evidence="3">DUF427 domain-containing protein</fullName>
    </submittedName>
</protein>
<gene>
    <name evidence="3" type="ORF">EJ104_09575</name>
</gene>
<reference evidence="3 4" key="1">
    <citation type="submission" date="2018-12" db="EMBL/GenBank/DDBJ databases">
        <title>Deinococcus radiophilus ATCC 27603 genome sequencing and assembly.</title>
        <authorList>
            <person name="Maclea K.S."/>
            <person name="Maynard C.R."/>
        </authorList>
    </citation>
    <scope>NUCLEOTIDE SEQUENCE [LARGE SCALE GENOMIC DNA]</scope>
    <source>
        <strain evidence="3 4">ATCC 27603</strain>
    </source>
</reference>
<comment type="caution">
    <text evidence="3">The sequence shown here is derived from an EMBL/GenBank/DDBJ whole genome shotgun (WGS) entry which is preliminary data.</text>
</comment>
<dbReference type="OrthoDB" id="119916at2"/>
<dbReference type="EMBL" id="RXPE01000021">
    <property type="protein sequence ID" value="RTR25793.1"/>
    <property type="molecule type" value="Genomic_DNA"/>
</dbReference>
<evidence type="ECO:0000259" key="2">
    <source>
        <dbReference type="Pfam" id="PF04248"/>
    </source>
</evidence>
<feature type="region of interest" description="Disordered" evidence="1">
    <location>
        <begin position="1"/>
        <end position="24"/>
    </location>
</feature>
<keyword evidence="4" id="KW-1185">Reference proteome</keyword>
<dbReference type="InterPro" id="IPR007361">
    <property type="entry name" value="DUF427"/>
</dbReference>
<dbReference type="AlphaFoldDB" id="A0A3S0I5S6"/>
<name>A0A3S0I5S6_9DEIO</name>
<dbReference type="Proteomes" id="UP000277766">
    <property type="component" value="Unassembled WGS sequence"/>
</dbReference>
<sequence length="167" mass="18294">MFLRKPRPDPAGPEQESVWSYPRPPLLEPTPKRLEIWLGGVKIADTTAGYRVVETSHPPTYYLPPGDFLPGVLIPAAGQSMCEFKGQASYWTLSAGGRVEESAAWSYESPTPEFRGLAGHIAVYARRVDECRVDGEVVTPQDGGFYGGWITRDLTGPFKGPPGTLGW</sequence>
<dbReference type="PANTHER" id="PTHR43058:SF1">
    <property type="entry name" value="DUF427 DOMAIN-CONTAINING PROTEIN"/>
    <property type="match status" value="1"/>
</dbReference>
<dbReference type="Pfam" id="PF04248">
    <property type="entry name" value="NTP_transf_9"/>
    <property type="match status" value="1"/>
</dbReference>
<evidence type="ECO:0000313" key="3">
    <source>
        <dbReference type="EMBL" id="RTR25793.1"/>
    </source>
</evidence>
<accession>A0A3S0I5S6</accession>
<feature type="domain" description="DUF427" evidence="2">
    <location>
        <begin position="35"/>
        <end position="125"/>
    </location>
</feature>
<evidence type="ECO:0000313" key="4">
    <source>
        <dbReference type="Proteomes" id="UP000277766"/>
    </source>
</evidence>
<proteinExistence type="predicted"/>